<proteinExistence type="inferred from homology"/>
<evidence type="ECO:0000256" key="8">
    <source>
        <dbReference type="ARBA" id="ARBA00022989"/>
    </source>
</evidence>
<dbReference type="Proteomes" id="UP001207626">
    <property type="component" value="Unassembled WGS sequence"/>
</dbReference>
<keyword evidence="7 11" id="KW-0630">Potassium</keyword>
<evidence type="ECO:0000313" key="12">
    <source>
        <dbReference type="EMBL" id="MCY9521716.1"/>
    </source>
</evidence>
<dbReference type="PIRSF" id="PIRSF001296">
    <property type="entry name" value="K_ATPase_KdpC"/>
    <property type="match status" value="1"/>
</dbReference>
<comment type="similarity">
    <text evidence="11">Belongs to the KdpC family.</text>
</comment>
<dbReference type="Pfam" id="PF02669">
    <property type="entry name" value="KdpC"/>
    <property type="match status" value="1"/>
</dbReference>
<evidence type="ECO:0000256" key="10">
    <source>
        <dbReference type="ARBA" id="ARBA00023136"/>
    </source>
</evidence>
<evidence type="ECO:0000256" key="2">
    <source>
        <dbReference type="ARBA" id="ARBA00022475"/>
    </source>
</evidence>
<dbReference type="PANTHER" id="PTHR30042">
    <property type="entry name" value="POTASSIUM-TRANSPORTING ATPASE C CHAIN"/>
    <property type="match status" value="1"/>
</dbReference>
<dbReference type="HAMAP" id="MF_00276">
    <property type="entry name" value="KdpC"/>
    <property type="match status" value="1"/>
</dbReference>
<keyword evidence="13" id="KW-1185">Reference proteome</keyword>
<evidence type="ECO:0000256" key="11">
    <source>
        <dbReference type="HAMAP-Rule" id="MF_00276"/>
    </source>
</evidence>
<gene>
    <name evidence="11 12" type="primary">kdpC</name>
    <name evidence="12" type="ORF">M5X09_18940</name>
</gene>
<keyword evidence="1 11" id="KW-0813">Transport</keyword>
<dbReference type="NCBIfam" id="NF001454">
    <property type="entry name" value="PRK00315.1"/>
    <property type="match status" value="1"/>
</dbReference>
<evidence type="ECO:0000256" key="6">
    <source>
        <dbReference type="ARBA" id="ARBA00022840"/>
    </source>
</evidence>
<accession>A0ABT4E0F6</accession>
<evidence type="ECO:0000256" key="9">
    <source>
        <dbReference type="ARBA" id="ARBA00023065"/>
    </source>
</evidence>
<keyword evidence="4 11" id="KW-0812">Transmembrane</keyword>
<keyword evidence="5 11" id="KW-0547">Nucleotide-binding</keyword>
<organism evidence="12 13">
    <name type="scientific">Paenibacillus apiarius</name>
    <dbReference type="NCBI Taxonomy" id="46240"/>
    <lineage>
        <taxon>Bacteria</taxon>
        <taxon>Bacillati</taxon>
        <taxon>Bacillota</taxon>
        <taxon>Bacilli</taxon>
        <taxon>Bacillales</taxon>
        <taxon>Paenibacillaceae</taxon>
        <taxon>Paenibacillus</taxon>
    </lineage>
</organism>
<evidence type="ECO:0000256" key="7">
    <source>
        <dbReference type="ARBA" id="ARBA00022958"/>
    </source>
</evidence>
<comment type="subcellular location">
    <subcellularLocation>
        <location evidence="11">Cell membrane</location>
        <topology evidence="11">Single-pass membrane protein</topology>
    </subcellularLocation>
</comment>
<dbReference type="RefSeq" id="WP_087432502.1">
    <property type="nucleotide sequence ID" value="NZ_JAMDLV010000055.1"/>
</dbReference>
<keyword evidence="8 11" id="KW-1133">Transmembrane helix</keyword>
<evidence type="ECO:0000256" key="3">
    <source>
        <dbReference type="ARBA" id="ARBA00022538"/>
    </source>
</evidence>
<dbReference type="InterPro" id="IPR003820">
    <property type="entry name" value="KdpC"/>
</dbReference>
<dbReference type="PANTHER" id="PTHR30042:SF2">
    <property type="entry name" value="POTASSIUM-TRANSPORTING ATPASE KDPC SUBUNIT"/>
    <property type="match status" value="1"/>
</dbReference>
<comment type="subunit">
    <text evidence="11">The system is composed of three essential subunits: KdpA, KdpB and KdpC.</text>
</comment>
<keyword evidence="6 11" id="KW-0067">ATP-binding</keyword>
<evidence type="ECO:0000256" key="1">
    <source>
        <dbReference type="ARBA" id="ARBA00022448"/>
    </source>
</evidence>
<comment type="caution">
    <text evidence="12">The sequence shown here is derived from an EMBL/GenBank/DDBJ whole genome shotgun (WGS) entry which is preliminary data.</text>
</comment>
<name>A0ABT4E0F6_9BACL</name>
<evidence type="ECO:0000256" key="5">
    <source>
        <dbReference type="ARBA" id="ARBA00022741"/>
    </source>
</evidence>
<dbReference type="NCBIfam" id="TIGR00681">
    <property type="entry name" value="kdpC"/>
    <property type="match status" value="1"/>
</dbReference>
<dbReference type="EMBL" id="JAMDLW010000026">
    <property type="protein sequence ID" value="MCY9521716.1"/>
    <property type="molecule type" value="Genomic_DNA"/>
</dbReference>
<comment type="function">
    <text evidence="11">Part of the high-affinity ATP-driven potassium transport (or Kdp) system, which catalyzes the hydrolysis of ATP coupled with the electrogenic transport of potassium into the cytoplasm. This subunit acts as a catalytic chaperone that increases the ATP-binding affinity of the ATP-hydrolyzing subunit KdpB by the formation of a transient KdpB/KdpC/ATP ternary complex.</text>
</comment>
<evidence type="ECO:0000256" key="4">
    <source>
        <dbReference type="ARBA" id="ARBA00022692"/>
    </source>
</evidence>
<keyword evidence="10 11" id="KW-0472">Membrane</keyword>
<sequence>MKNQTAAAVSGGSYLFSIARIGILFIIICGIVYPLACTGLAQLLMPGHAEGSLIRNAAGGIIGSELIGQKFTEPQYFQGRVSSIEYAADGSGSNNYAPSNPELVKRVQQSVADWQKSNPDVPVSKLPAALITNSGSGLDPHITPESAEVQIPRISKLTGIGAAELDKLVAQHTEGRSLGLFGEPRVNVLKLNLALDELMKK</sequence>
<reference evidence="12 13" key="1">
    <citation type="submission" date="2022-05" db="EMBL/GenBank/DDBJ databases">
        <title>Genome Sequencing of Bee-Associated Microbes.</title>
        <authorList>
            <person name="Dunlap C."/>
        </authorList>
    </citation>
    <scope>NUCLEOTIDE SEQUENCE [LARGE SCALE GENOMIC DNA]</scope>
    <source>
        <strain evidence="12 13">NRRL NRS-1438</strain>
    </source>
</reference>
<keyword evidence="2 11" id="KW-1003">Cell membrane</keyword>
<evidence type="ECO:0000313" key="13">
    <source>
        <dbReference type="Proteomes" id="UP001207626"/>
    </source>
</evidence>
<feature type="transmembrane region" description="Helical" evidence="11">
    <location>
        <begin position="12"/>
        <end position="36"/>
    </location>
</feature>
<protein>
    <recommendedName>
        <fullName evidence="11">Potassium-transporting ATPase KdpC subunit</fullName>
    </recommendedName>
    <alternativeName>
        <fullName evidence="11">ATP phosphohydrolase [potassium-transporting] C chain</fullName>
    </alternativeName>
    <alternativeName>
        <fullName evidence="11">Potassium-binding and translocating subunit C</fullName>
    </alternativeName>
    <alternativeName>
        <fullName evidence="11">Potassium-translocating ATPase C chain</fullName>
    </alternativeName>
</protein>
<keyword evidence="9 11" id="KW-0406">Ion transport</keyword>
<keyword evidence="3 11" id="KW-0633">Potassium transport</keyword>